<comment type="similarity">
    <text evidence="1">Belongs to the type-B carboxylesterase/lipase family.</text>
</comment>
<evidence type="ECO:0000256" key="4">
    <source>
        <dbReference type="ARBA" id="ARBA00023157"/>
    </source>
</evidence>
<evidence type="ECO:0000313" key="7">
    <source>
        <dbReference type="Proteomes" id="UP000515126"/>
    </source>
</evidence>
<dbReference type="FunFam" id="3.40.50.1820:FF:000011">
    <property type="entry name" value="Carboxylic ester hydrolase"/>
    <property type="match status" value="2"/>
</dbReference>
<feature type="domain" description="Carboxylesterase type B" evidence="6">
    <location>
        <begin position="588"/>
        <end position="1095"/>
    </location>
</feature>
<dbReference type="Gene3D" id="3.40.50.1820">
    <property type="entry name" value="alpha/beta hydrolase"/>
    <property type="match status" value="2"/>
</dbReference>
<protein>
    <submittedName>
        <fullName evidence="8">Cocaine esterase</fullName>
    </submittedName>
</protein>
<keyword evidence="7" id="KW-1185">Reference proteome</keyword>
<evidence type="ECO:0000256" key="1">
    <source>
        <dbReference type="ARBA" id="ARBA00005964"/>
    </source>
</evidence>
<dbReference type="CDD" id="cd00312">
    <property type="entry name" value="Esterase_lipase"/>
    <property type="match status" value="2"/>
</dbReference>
<dbReference type="InterPro" id="IPR019819">
    <property type="entry name" value="Carboxylesterase_B_CS"/>
</dbReference>
<dbReference type="SUPFAM" id="SSF53474">
    <property type="entry name" value="alpha/beta-Hydrolases"/>
    <property type="match status" value="2"/>
</dbReference>
<dbReference type="PANTHER" id="PTHR11559">
    <property type="entry name" value="CARBOXYLESTERASE"/>
    <property type="match status" value="1"/>
</dbReference>
<keyword evidence="4" id="KW-1015">Disulfide bond</keyword>
<dbReference type="PROSITE" id="PS00941">
    <property type="entry name" value="CARBOXYLESTERASE_B_2"/>
    <property type="match status" value="2"/>
</dbReference>
<dbReference type="InterPro" id="IPR002018">
    <property type="entry name" value="CarbesteraseB"/>
</dbReference>
<dbReference type="InterPro" id="IPR029058">
    <property type="entry name" value="AB_hydrolase_fold"/>
</dbReference>
<dbReference type="PROSITE" id="PS00122">
    <property type="entry name" value="CARBOXYLESTERASE_B_1"/>
    <property type="match status" value="2"/>
</dbReference>
<evidence type="ECO:0000313" key="8">
    <source>
        <dbReference type="RefSeq" id="XP_021025125.2"/>
    </source>
</evidence>
<dbReference type="RefSeq" id="XP_021025125.2">
    <property type="nucleotide sequence ID" value="XM_021169466.2"/>
</dbReference>
<evidence type="ECO:0000256" key="3">
    <source>
        <dbReference type="ARBA" id="ARBA00022801"/>
    </source>
</evidence>
<reference evidence="8" key="1">
    <citation type="submission" date="2025-08" db="UniProtKB">
        <authorList>
            <consortium name="RefSeq"/>
        </authorList>
    </citation>
    <scope>IDENTIFICATION</scope>
</reference>
<dbReference type="GeneID" id="110299699"/>
<proteinExistence type="inferred from homology"/>
<evidence type="ECO:0000259" key="6">
    <source>
        <dbReference type="Pfam" id="PF00135"/>
    </source>
</evidence>
<dbReference type="InterPro" id="IPR019826">
    <property type="entry name" value="Carboxylesterase_B_AS"/>
</dbReference>
<dbReference type="GO" id="GO:0016787">
    <property type="term" value="F:hydrolase activity"/>
    <property type="evidence" value="ECO:0007669"/>
    <property type="project" value="UniProtKB-KW"/>
</dbReference>
<evidence type="ECO:0000256" key="2">
    <source>
        <dbReference type="ARBA" id="ARBA00022729"/>
    </source>
</evidence>
<keyword evidence="2 5" id="KW-0732">Signal</keyword>
<gene>
    <name evidence="8" type="primary">LOC110299699</name>
</gene>
<dbReference type="InterPro" id="IPR050309">
    <property type="entry name" value="Type-B_Carboxylest/Lipase"/>
</dbReference>
<sequence length="1116" mass="124604">MSLVIPPFWLTAVACGLLFLLHVHGEDSARPIRTTHTGQVRGSLVHLNDTRVGVHTFLGIPFAKPPLGQLRFAPPQPPEPWSGVRNGTTHPPKCLQNSETVNAESLEMMNLSMPPIPMSEDCLYLNIYTPAHAQEGSNLPVMVWIHGGALVMGMASMYDGSTLAATEDVVVVNIQYRLGILGFFSSGDEHARGNWGFLDQVAALGWVQQNIAYFGGNPDQVTIFGESAGGTSVSSLVVSPMSQGLFHGAIMQSGVALLPGLISNTSEVVYTTVATLSSCEAIDSETLVRCLRSKSEEEILAINEVFKMIPAMVDGEFLPNHPQELLTSVDFHPVPSIIGINSDEYDWLLPLEITTETLQSVLKNTAAQMMLPPECSDLLMEEYMGDTEDAQTLQAQFREMMGDFMFIIPALQVAHFQSSHAPVYFYEFDHKAKYLNDVRPPHVKADHGDEVPFVFGNSFWGMQLDLTVEEKLLSRRMMKYWANFARHRNPNSLGLPYWPVFDHSEQYLKLDTQPAVGRALKARRHHFWTQTLPQKIQELKESHLTCPTEVQTHACVPTMRLEQIHARLTTAACGLLLLLRVQGQDSTSPIRTTHTGQIRGSLIHMKDLDVGVHSFLGIPFAKPPVGPLRFAPPEPPEPWGGVRDGTSHPAMCLQDITAMNMQAFKLLKLTLPPFPMSEDCLYLNIYAPDHAHEGSNLSVMVWIHGGSLVIGMASMYDGSMLAAMENVIVVTIQYRLGVLGFFSTGDEHARGNWGYLDQVAALRWVQQNIAYFGGNPDRVTIFGTSAGGTSVSSLVVSPVSQGLFHGAIMESGVALISSLISLSSDVVYQTVANLSGCEQVDSEALVNCLRGKSEEDIMAINKAFKIIPGTVDGIFLPRHPQELMASADFHPVPSIIGVNNDEYGWIIPSSMSMIDSKKGMDRQMVQALLQRRATQMMWPPEVSDLLMEEYMGDNEDPQLLQVQFTEMMEDFTFVIPALQVAQFQRSHAPVFFYEFQHRPSFFKDSKPSHVKADHGDEILFIFRSFWEGTQVDFTEQEELLSRRMMKYWANFARQGNPNSEGLPYWPMFDQDEQYLQLDTQPTVGRALKTRRLQFWTKTLPEKIQELKDIEDRHKEL</sequence>
<feature type="chain" id="PRO_5028154845" evidence="5">
    <location>
        <begin position="26"/>
        <end position="1116"/>
    </location>
</feature>
<feature type="domain" description="Carboxylesterase type B" evidence="6">
    <location>
        <begin position="31"/>
        <end position="528"/>
    </location>
</feature>
<dbReference type="KEGG" id="mcal:110299699"/>
<dbReference type="Proteomes" id="UP000515126">
    <property type="component" value="Chromosome 8"/>
</dbReference>
<organism evidence="7 8">
    <name type="scientific">Mus caroli</name>
    <name type="common">Ryukyu mouse</name>
    <name type="synonym">Ricefield mouse</name>
    <dbReference type="NCBI Taxonomy" id="10089"/>
    <lineage>
        <taxon>Eukaryota</taxon>
        <taxon>Metazoa</taxon>
        <taxon>Chordata</taxon>
        <taxon>Craniata</taxon>
        <taxon>Vertebrata</taxon>
        <taxon>Euteleostomi</taxon>
        <taxon>Mammalia</taxon>
        <taxon>Eutheria</taxon>
        <taxon>Euarchontoglires</taxon>
        <taxon>Glires</taxon>
        <taxon>Rodentia</taxon>
        <taxon>Myomorpha</taxon>
        <taxon>Muroidea</taxon>
        <taxon>Muridae</taxon>
        <taxon>Murinae</taxon>
        <taxon>Mus</taxon>
        <taxon>Mus</taxon>
    </lineage>
</organism>
<dbReference type="AlphaFoldDB" id="A0A6P5Q849"/>
<dbReference type="Pfam" id="PF00135">
    <property type="entry name" value="COesterase"/>
    <property type="match status" value="2"/>
</dbReference>
<accession>A0A6P5Q849</accession>
<name>A0A6P5Q849_MUSCR</name>
<feature type="signal peptide" evidence="5">
    <location>
        <begin position="1"/>
        <end position="25"/>
    </location>
</feature>
<keyword evidence="3" id="KW-0378">Hydrolase</keyword>
<evidence type="ECO:0000256" key="5">
    <source>
        <dbReference type="SAM" id="SignalP"/>
    </source>
</evidence>